<dbReference type="GO" id="GO:0004674">
    <property type="term" value="F:protein serine/threonine kinase activity"/>
    <property type="evidence" value="ECO:0007669"/>
    <property type="project" value="UniProtKB-KW"/>
</dbReference>
<dbReference type="Proteomes" id="UP000273054">
    <property type="component" value="Segment"/>
</dbReference>
<dbReference type="PROSITE" id="PS50011">
    <property type="entry name" value="PROTEIN_KINASE_DOM"/>
    <property type="match status" value="1"/>
</dbReference>
<evidence type="ECO:0000259" key="4">
    <source>
        <dbReference type="PROSITE" id="PS50011"/>
    </source>
</evidence>
<dbReference type="Pfam" id="PF00069">
    <property type="entry name" value="Pkinase"/>
    <property type="match status" value="1"/>
</dbReference>
<protein>
    <submittedName>
        <fullName evidence="5">Serine/Threonine protein kinase</fullName>
    </submittedName>
</protein>
<feature type="binding site" evidence="3">
    <location>
        <position position="27"/>
    </location>
    <ligand>
        <name>ATP</name>
        <dbReference type="ChEBI" id="CHEBI:30616"/>
    </ligand>
</feature>
<organism evidence="5">
    <name type="scientific">Brazilian cedratvirus IHUMI</name>
    <dbReference type="NCBI Taxonomy" id="2126980"/>
    <lineage>
        <taxon>Viruses</taxon>
        <taxon>Pithoviruses</taxon>
        <taxon>Orthocedratvirinae</taxon>
        <taxon>Alphacedratvirus</taxon>
        <taxon>Alphacedratvirus brasiliense</taxon>
    </lineage>
</organism>
<keyword evidence="1 3" id="KW-0547">Nucleotide-binding</keyword>
<evidence type="ECO:0000256" key="2">
    <source>
        <dbReference type="ARBA" id="ARBA00022840"/>
    </source>
</evidence>
<accession>A0A2R8FEN9</accession>
<evidence type="ECO:0000256" key="1">
    <source>
        <dbReference type="ARBA" id="ARBA00022741"/>
    </source>
</evidence>
<dbReference type="InterPro" id="IPR045269">
    <property type="entry name" value="Atg1-like"/>
</dbReference>
<sequence length="347" mass="39685">MSKLRIGEGTYATVYKTIRDGRMVALKEYKNKEYNFLSEVALGMQCDHPNIVKVLDFGTDHLLMQLGKHDLHQEMVEQMPSEEKVLSWLPAMFSSLIYLHENGIVHRDVKDTNFVLDLEGNILLCDLGSCSHLDNDGFSPTTLPSPQMYTQRVEPQEVKMFTDIFAEQLDTRALDAWSLGVTILKFLIGTYPFLSRDPLTEHIKYFTNPLAYLFSLQVPPSFIPLLQVLLSPKQKKRNNLRRIAEKFSIPIIEGNKPIFADWQPSRPMTHSVIQAEMYYSPPLCNAASAIFAKVMPPKEVNLEDFARACLYLASCVYDSGTLAEELEESRELAFIIFRQLQGQLYFN</sequence>
<keyword evidence="6" id="KW-1185">Reference proteome</keyword>
<dbReference type="PANTHER" id="PTHR24348">
    <property type="entry name" value="SERINE/THREONINE-PROTEIN KINASE UNC-51-RELATED"/>
    <property type="match status" value="1"/>
</dbReference>
<name>A0A2R8FEN9_9VIRU</name>
<proteinExistence type="predicted"/>
<reference evidence="5" key="1">
    <citation type="submission" date="2018-03" db="EMBL/GenBank/DDBJ databases">
        <authorList>
            <consortium name="Urmite Genomes"/>
        </authorList>
    </citation>
    <scope>NUCLEOTIDE SEQUENCE [LARGE SCALE GENOMIC DNA]</scope>
    <source>
        <strain evidence="5">IHUMI-27.7</strain>
    </source>
</reference>
<dbReference type="InterPro" id="IPR000719">
    <property type="entry name" value="Prot_kinase_dom"/>
</dbReference>
<dbReference type="PROSITE" id="PS00108">
    <property type="entry name" value="PROTEIN_KINASE_ST"/>
    <property type="match status" value="1"/>
</dbReference>
<evidence type="ECO:0000313" key="5">
    <source>
        <dbReference type="EMBL" id="SPN79459.1"/>
    </source>
</evidence>
<dbReference type="PROSITE" id="PS00107">
    <property type="entry name" value="PROTEIN_KINASE_ATP"/>
    <property type="match status" value="1"/>
</dbReference>
<keyword evidence="5" id="KW-0723">Serine/threonine-protein kinase</keyword>
<dbReference type="InterPro" id="IPR011009">
    <property type="entry name" value="Kinase-like_dom_sf"/>
</dbReference>
<dbReference type="SMART" id="SM00220">
    <property type="entry name" value="S_TKc"/>
    <property type="match status" value="1"/>
</dbReference>
<dbReference type="Gene3D" id="3.30.200.20">
    <property type="entry name" value="Phosphorylase Kinase, domain 1"/>
    <property type="match status" value="1"/>
</dbReference>
<gene>
    <name evidence="5" type="ORF">BRZCDTV_359</name>
</gene>
<evidence type="ECO:0000313" key="6">
    <source>
        <dbReference type="Proteomes" id="UP000273054"/>
    </source>
</evidence>
<dbReference type="InterPro" id="IPR008271">
    <property type="entry name" value="Ser/Thr_kinase_AS"/>
</dbReference>
<feature type="domain" description="Protein kinase" evidence="4">
    <location>
        <begin position="1"/>
        <end position="252"/>
    </location>
</feature>
<dbReference type="SUPFAM" id="SSF56112">
    <property type="entry name" value="Protein kinase-like (PK-like)"/>
    <property type="match status" value="1"/>
</dbReference>
<keyword evidence="5" id="KW-0418">Kinase</keyword>
<keyword evidence="2 3" id="KW-0067">ATP-binding</keyword>
<keyword evidence="5" id="KW-0808">Transferase</keyword>
<dbReference type="InterPro" id="IPR017441">
    <property type="entry name" value="Protein_kinase_ATP_BS"/>
</dbReference>
<dbReference type="Gene3D" id="1.10.510.10">
    <property type="entry name" value="Transferase(Phosphotransferase) domain 1"/>
    <property type="match status" value="1"/>
</dbReference>
<dbReference type="GO" id="GO:0005524">
    <property type="term" value="F:ATP binding"/>
    <property type="evidence" value="ECO:0007669"/>
    <property type="project" value="UniProtKB-UniRule"/>
</dbReference>
<evidence type="ECO:0000256" key="3">
    <source>
        <dbReference type="PROSITE-ProRule" id="PRU10141"/>
    </source>
</evidence>
<dbReference type="EMBL" id="LT994651">
    <property type="protein sequence ID" value="SPN79459.1"/>
    <property type="molecule type" value="Genomic_DNA"/>
</dbReference>